<dbReference type="Pfam" id="PF01535">
    <property type="entry name" value="PPR"/>
    <property type="match status" value="7"/>
</dbReference>
<dbReference type="GO" id="GO:0003723">
    <property type="term" value="F:RNA binding"/>
    <property type="evidence" value="ECO:0007669"/>
    <property type="project" value="InterPro"/>
</dbReference>
<keyword evidence="5" id="KW-1185">Reference proteome</keyword>
<evidence type="ECO:0008006" key="6">
    <source>
        <dbReference type="Google" id="ProtNLM"/>
    </source>
</evidence>
<feature type="repeat" description="PPR" evidence="3">
    <location>
        <begin position="426"/>
        <end position="460"/>
    </location>
</feature>
<accession>A0A9Q1K080</accession>
<dbReference type="Pfam" id="PF13041">
    <property type="entry name" value="PPR_2"/>
    <property type="match status" value="2"/>
</dbReference>
<dbReference type="Gene3D" id="1.25.40.10">
    <property type="entry name" value="Tetratricopeptide repeat domain"/>
    <property type="match status" value="5"/>
</dbReference>
<evidence type="ECO:0000256" key="3">
    <source>
        <dbReference type="PROSITE-ProRule" id="PRU00708"/>
    </source>
</evidence>
<evidence type="ECO:0000313" key="5">
    <source>
        <dbReference type="Proteomes" id="UP001153076"/>
    </source>
</evidence>
<comment type="similarity">
    <text evidence="2">Belongs to the PPR family. PCMP-E subfamily.</text>
</comment>
<feature type="repeat" description="PPR" evidence="3">
    <location>
        <begin position="329"/>
        <end position="363"/>
    </location>
</feature>
<dbReference type="InterPro" id="IPR002885">
    <property type="entry name" value="PPR_rpt"/>
</dbReference>
<dbReference type="GO" id="GO:0009451">
    <property type="term" value="P:RNA modification"/>
    <property type="evidence" value="ECO:0007669"/>
    <property type="project" value="InterPro"/>
</dbReference>
<dbReference type="InterPro" id="IPR046960">
    <property type="entry name" value="PPR_At4g14850-like_plant"/>
</dbReference>
<dbReference type="OrthoDB" id="185373at2759"/>
<protein>
    <recommendedName>
        <fullName evidence="6">Pentatricopeptide repeat-containing protein</fullName>
    </recommendedName>
</protein>
<dbReference type="FunFam" id="1.25.40.10:FF:000090">
    <property type="entry name" value="Pentatricopeptide repeat-containing protein, chloroplastic"/>
    <property type="match status" value="1"/>
</dbReference>
<reference evidence="4" key="1">
    <citation type="submission" date="2022-04" db="EMBL/GenBank/DDBJ databases">
        <title>Carnegiea gigantea Genome sequencing and assembly v2.</title>
        <authorList>
            <person name="Copetti D."/>
            <person name="Sanderson M.J."/>
            <person name="Burquez A."/>
            <person name="Wojciechowski M.F."/>
        </authorList>
    </citation>
    <scope>NUCLEOTIDE SEQUENCE</scope>
    <source>
        <strain evidence="4">SGP5-SGP5p</strain>
        <tissue evidence="4">Aerial part</tissue>
    </source>
</reference>
<feature type="repeat" description="PPR" evidence="3">
    <location>
        <begin position="227"/>
        <end position="257"/>
    </location>
</feature>
<dbReference type="NCBIfam" id="TIGR00756">
    <property type="entry name" value="PPR"/>
    <property type="match status" value="3"/>
</dbReference>
<sequence>MTPSVTRSYSSLVSLFPRSSSPRSSQVSQILAFCKSGLFVEALKLFKATTDSGEITSDVKPLVYASLLQTATIVKLFNHGQQIHSHIIKLGIAANGLVGNSLLSFYFKGGSSLIEATKLFEELSTKDVISWTSMMSAYVRINPEKSLEFFGDMLGAGIEANAFTLSAGIKACSEIGDVRLGRCFHGVVFRGGFEWNNVIASALIDVYGKNGWLICARHVFDQLPEPDSVCWSSVISALTKNDMYEEALTLFYVMQRKMKLVPDEFTYGSVLTACGNTSRFKQGKEVHAKVIATGLSGNVVAGSSLVDMYGKCGQVRDSQRIFDRMRKRNAVSWCALLNGYCQNRDFDSVVKLFRMMEHPDLYSFGTVIRACGGLAALRQGKEVHCQYIRRGGCRYVVVESALVDLYAKCGCVDYAEKVFMQMSIRNLISWNAMICGFAQNGRGREAIELFNQMVKEGMRPDYISFVGVIFACSHAGLVDQGQEYFALMSREYGIKPGTEHCNCMIDLLGRAGLIEEAESLIEKAECTDSSLLRPVLGAWTTSRNSAAVERIALKMMDLEPENHLSYVHLISVYQSDGRWSDATKILLYPVTYGIMKSMPLERATFADIKLSLLIQHSQLNIISRQLSS</sequence>
<evidence type="ECO:0000313" key="4">
    <source>
        <dbReference type="EMBL" id="KAJ8434681.1"/>
    </source>
</evidence>
<organism evidence="4 5">
    <name type="scientific">Carnegiea gigantea</name>
    <dbReference type="NCBI Taxonomy" id="171969"/>
    <lineage>
        <taxon>Eukaryota</taxon>
        <taxon>Viridiplantae</taxon>
        <taxon>Streptophyta</taxon>
        <taxon>Embryophyta</taxon>
        <taxon>Tracheophyta</taxon>
        <taxon>Spermatophyta</taxon>
        <taxon>Magnoliopsida</taxon>
        <taxon>eudicotyledons</taxon>
        <taxon>Gunneridae</taxon>
        <taxon>Pentapetalae</taxon>
        <taxon>Caryophyllales</taxon>
        <taxon>Cactineae</taxon>
        <taxon>Cactaceae</taxon>
        <taxon>Cactoideae</taxon>
        <taxon>Echinocereeae</taxon>
        <taxon>Carnegiea</taxon>
    </lineage>
</organism>
<proteinExistence type="inferred from homology"/>
<dbReference type="Proteomes" id="UP001153076">
    <property type="component" value="Unassembled WGS sequence"/>
</dbReference>
<keyword evidence="1" id="KW-0677">Repeat</keyword>
<evidence type="ECO:0000256" key="2">
    <source>
        <dbReference type="ARBA" id="ARBA00061659"/>
    </source>
</evidence>
<dbReference type="PANTHER" id="PTHR47926:SF525">
    <property type="entry name" value="EMB2261"/>
    <property type="match status" value="1"/>
</dbReference>
<dbReference type="EMBL" id="JAKOGI010000458">
    <property type="protein sequence ID" value="KAJ8434681.1"/>
    <property type="molecule type" value="Genomic_DNA"/>
</dbReference>
<dbReference type="FunFam" id="1.25.40.10:FF:001535">
    <property type="entry name" value="Putative pentatricopeptide repeat-containing protein, mitochondrial"/>
    <property type="match status" value="1"/>
</dbReference>
<comment type="caution">
    <text evidence="4">The sequence shown here is derived from an EMBL/GenBank/DDBJ whole genome shotgun (WGS) entry which is preliminary data.</text>
</comment>
<dbReference type="PANTHER" id="PTHR47926">
    <property type="entry name" value="PENTATRICOPEPTIDE REPEAT-CONTAINING PROTEIN"/>
    <property type="match status" value="1"/>
</dbReference>
<feature type="repeat" description="PPR" evidence="3">
    <location>
        <begin position="298"/>
        <end position="328"/>
    </location>
</feature>
<dbReference type="FunFam" id="1.25.40.10:FF:000344">
    <property type="entry name" value="Pentatricopeptide repeat-containing protein"/>
    <property type="match status" value="1"/>
</dbReference>
<name>A0A9Q1K080_9CARY</name>
<dbReference type="AlphaFoldDB" id="A0A9Q1K080"/>
<dbReference type="PROSITE" id="PS51375">
    <property type="entry name" value="PPR"/>
    <property type="match status" value="4"/>
</dbReference>
<dbReference type="InterPro" id="IPR011990">
    <property type="entry name" value="TPR-like_helical_dom_sf"/>
</dbReference>
<gene>
    <name evidence="4" type="ORF">Cgig2_024753</name>
</gene>
<evidence type="ECO:0000256" key="1">
    <source>
        <dbReference type="ARBA" id="ARBA00022737"/>
    </source>
</evidence>